<keyword evidence="3" id="KW-1185">Reference proteome</keyword>
<name>A0A238KGA5_9RHOB</name>
<proteinExistence type="predicted"/>
<reference evidence="2 3" key="1">
    <citation type="submission" date="2017-05" db="EMBL/GenBank/DDBJ databases">
        <authorList>
            <person name="Song R."/>
            <person name="Chenine A.L."/>
            <person name="Ruprecht R.M."/>
        </authorList>
    </citation>
    <scope>NUCLEOTIDE SEQUENCE [LARGE SCALE GENOMIC DNA]</scope>
    <source>
        <strain evidence="2 3">CECT 8663</strain>
    </source>
</reference>
<dbReference type="Gene3D" id="1.20.120.1630">
    <property type="match status" value="1"/>
</dbReference>
<feature type="transmembrane region" description="Helical" evidence="1">
    <location>
        <begin position="82"/>
        <end position="101"/>
    </location>
</feature>
<dbReference type="InterPro" id="IPR010721">
    <property type="entry name" value="UstE-like"/>
</dbReference>
<keyword evidence="1" id="KW-1133">Transmembrane helix</keyword>
<accession>A0A238KGA5</accession>
<dbReference type="OrthoDB" id="9779233at2"/>
<feature type="transmembrane region" description="Helical" evidence="1">
    <location>
        <begin position="48"/>
        <end position="70"/>
    </location>
</feature>
<sequence>MAENGGVSRIHGRSLGPKLMFAGMHGGILAVCLWIAFGGLALPDTVRAGVLAGCAALYFLRHLITLFVLLQRQVAMSEVFGLSAFIAVFEIGFVLLGSGILSGNSISFDAVDYLALVLVVLGSWLNTGSELQRWTWKKLPTSKGHAYTQGLFSHSMHMNYFGDTVLFTGWALLTHSWIALGVPVFMASSFVFFHIPALDAYLEERYGDEFKTYAARTAKFIPYVY</sequence>
<dbReference type="PANTHER" id="PTHR32251:SF17">
    <property type="entry name" value="STEROID 5-ALPHA REDUCTASE C-TERMINAL DOMAIN-CONTAINING PROTEIN"/>
    <property type="match status" value="1"/>
</dbReference>
<dbReference type="PANTHER" id="PTHR32251">
    <property type="entry name" value="3-OXO-5-ALPHA-STEROID 4-DEHYDROGENASE"/>
    <property type="match status" value="1"/>
</dbReference>
<gene>
    <name evidence="2" type="ORF">PEV8663_02326</name>
</gene>
<organism evidence="2 3">
    <name type="scientific">Pelagimonas varians</name>
    <dbReference type="NCBI Taxonomy" id="696760"/>
    <lineage>
        <taxon>Bacteria</taxon>
        <taxon>Pseudomonadati</taxon>
        <taxon>Pseudomonadota</taxon>
        <taxon>Alphaproteobacteria</taxon>
        <taxon>Rhodobacterales</taxon>
        <taxon>Roseobacteraceae</taxon>
        <taxon>Pelagimonas</taxon>
    </lineage>
</organism>
<feature type="transmembrane region" description="Helical" evidence="1">
    <location>
        <begin position="21"/>
        <end position="42"/>
    </location>
</feature>
<evidence type="ECO:0000256" key="1">
    <source>
        <dbReference type="SAM" id="Phobius"/>
    </source>
</evidence>
<feature type="transmembrane region" description="Helical" evidence="1">
    <location>
        <begin position="160"/>
        <end position="178"/>
    </location>
</feature>
<dbReference type="AlphaFoldDB" id="A0A238KGA5"/>
<keyword evidence="1" id="KW-0472">Membrane</keyword>
<evidence type="ECO:0000313" key="3">
    <source>
        <dbReference type="Proteomes" id="UP000220836"/>
    </source>
</evidence>
<dbReference type="Proteomes" id="UP000220836">
    <property type="component" value="Unassembled WGS sequence"/>
</dbReference>
<dbReference type="PROSITE" id="PS50244">
    <property type="entry name" value="S5A_REDUCTASE"/>
    <property type="match status" value="1"/>
</dbReference>
<feature type="transmembrane region" description="Helical" evidence="1">
    <location>
        <begin position="113"/>
        <end position="129"/>
    </location>
</feature>
<protein>
    <submittedName>
        <fullName evidence="2">3-oxo-5-alpha-steroid 4-dehydrogenase</fullName>
    </submittedName>
</protein>
<evidence type="ECO:0000313" key="2">
    <source>
        <dbReference type="EMBL" id="SMX41667.1"/>
    </source>
</evidence>
<dbReference type="GO" id="GO:0016020">
    <property type="term" value="C:membrane"/>
    <property type="evidence" value="ECO:0007669"/>
    <property type="project" value="TreeGrafter"/>
</dbReference>
<dbReference type="RefSeq" id="WP_097804820.1">
    <property type="nucleotide sequence ID" value="NZ_FXYH01000007.1"/>
</dbReference>
<dbReference type="EMBL" id="FXYH01000007">
    <property type="protein sequence ID" value="SMX41667.1"/>
    <property type="molecule type" value="Genomic_DNA"/>
</dbReference>
<keyword evidence="1" id="KW-0812">Transmembrane</keyword>
<dbReference type="Pfam" id="PF06966">
    <property type="entry name" value="DUF1295"/>
    <property type="match status" value="1"/>
</dbReference>